<keyword evidence="4 8" id="KW-1133">Transmembrane helix</keyword>
<evidence type="ECO:0000256" key="5">
    <source>
        <dbReference type="ARBA" id="ARBA00023065"/>
    </source>
</evidence>
<dbReference type="Gene3D" id="1.10.287.70">
    <property type="match status" value="1"/>
</dbReference>
<dbReference type="InterPro" id="IPR003280">
    <property type="entry name" value="2pore_dom_K_chnl"/>
</dbReference>
<evidence type="ECO:0000256" key="7">
    <source>
        <dbReference type="ARBA" id="ARBA00023303"/>
    </source>
</evidence>
<keyword evidence="5" id="KW-0406">Ion transport</keyword>
<evidence type="ECO:0000313" key="11">
    <source>
        <dbReference type="Proteomes" id="UP001652503"/>
    </source>
</evidence>
<keyword evidence="6 8" id="KW-0472">Membrane</keyword>
<keyword evidence="3 8" id="KW-0812">Transmembrane</keyword>
<keyword evidence="7 10" id="KW-0407">Ion channel</keyword>
<reference evidence="10 11" key="1">
    <citation type="submission" date="2022-10" db="EMBL/GenBank/DDBJ databases">
        <title>Defluviimonas sp. nov., isolated from ocean surface water.</title>
        <authorList>
            <person name="He W."/>
            <person name="Wang L."/>
            <person name="Zhang D.-F."/>
        </authorList>
    </citation>
    <scope>NUCLEOTIDE SEQUENCE [LARGE SCALE GENOMIC DNA]</scope>
    <source>
        <strain evidence="10 11">WL0075</strain>
    </source>
</reference>
<evidence type="ECO:0000313" key="10">
    <source>
        <dbReference type="EMBL" id="MCV2866952.1"/>
    </source>
</evidence>
<organism evidence="10 11">
    <name type="scientific">Albidovulum sediminicola</name>
    <dbReference type="NCBI Taxonomy" id="2984331"/>
    <lineage>
        <taxon>Bacteria</taxon>
        <taxon>Pseudomonadati</taxon>
        <taxon>Pseudomonadota</taxon>
        <taxon>Alphaproteobacteria</taxon>
        <taxon>Rhodobacterales</taxon>
        <taxon>Paracoccaceae</taxon>
        <taxon>Albidovulum</taxon>
    </lineage>
</organism>
<dbReference type="SUPFAM" id="SSF81324">
    <property type="entry name" value="Voltage-gated potassium channels"/>
    <property type="match status" value="1"/>
</dbReference>
<dbReference type="PANTHER" id="PTHR11003:SF291">
    <property type="entry name" value="IP11374P"/>
    <property type="match status" value="1"/>
</dbReference>
<dbReference type="RefSeq" id="WP_263723499.1">
    <property type="nucleotide sequence ID" value="NZ_JAOWLA010000042.1"/>
</dbReference>
<proteinExistence type="predicted"/>
<evidence type="ECO:0000259" key="9">
    <source>
        <dbReference type="Pfam" id="PF07885"/>
    </source>
</evidence>
<name>A0ABT2Z729_9RHOB</name>
<dbReference type="EMBL" id="JAOWLA010000042">
    <property type="protein sequence ID" value="MCV2866952.1"/>
    <property type="molecule type" value="Genomic_DNA"/>
</dbReference>
<comment type="caution">
    <text evidence="10">The sequence shown here is derived from an EMBL/GenBank/DDBJ whole genome shotgun (WGS) entry which is preliminary data.</text>
</comment>
<feature type="transmembrane region" description="Helical" evidence="8">
    <location>
        <begin position="82"/>
        <end position="103"/>
    </location>
</feature>
<evidence type="ECO:0000256" key="8">
    <source>
        <dbReference type="SAM" id="Phobius"/>
    </source>
</evidence>
<dbReference type="PANTHER" id="PTHR11003">
    <property type="entry name" value="POTASSIUM CHANNEL, SUBFAMILY K"/>
    <property type="match status" value="1"/>
</dbReference>
<evidence type="ECO:0000256" key="3">
    <source>
        <dbReference type="ARBA" id="ARBA00022692"/>
    </source>
</evidence>
<protein>
    <submittedName>
        <fullName evidence="10">Potassium channel family protein</fullName>
    </submittedName>
</protein>
<sequence length="111" mass="12176">MLSFALTVLRLIKAVVRSWQVPTFRATLALAAVILLSGTVFYRGVEGWSWVDSLYFSATTISTVGLGDLSPQTEIGKLFTVVYIFVGVGVFVALFTQLARALLSKELDRET</sequence>
<feature type="transmembrane region" description="Helical" evidence="8">
    <location>
        <begin position="24"/>
        <end position="42"/>
    </location>
</feature>
<dbReference type="InterPro" id="IPR013099">
    <property type="entry name" value="K_chnl_dom"/>
</dbReference>
<evidence type="ECO:0000256" key="4">
    <source>
        <dbReference type="ARBA" id="ARBA00022989"/>
    </source>
</evidence>
<dbReference type="Pfam" id="PF07885">
    <property type="entry name" value="Ion_trans_2"/>
    <property type="match status" value="1"/>
</dbReference>
<evidence type="ECO:0000256" key="2">
    <source>
        <dbReference type="ARBA" id="ARBA00022448"/>
    </source>
</evidence>
<accession>A0ABT2Z729</accession>
<dbReference type="GO" id="GO:0034220">
    <property type="term" value="P:monoatomic ion transmembrane transport"/>
    <property type="evidence" value="ECO:0007669"/>
    <property type="project" value="UniProtKB-KW"/>
</dbReference>
<evidence type="ECO:0000256" key="6">
    <source>
        <dbReference type="ARBA" id="ARBA00023136"/>
    </source>
</evidence>
<evidence type="ECO:0000256" key="1">
    <source>
        <dbReference type="ARBA" id="ARBA00004141"/>
    </source>
</evidence>
<keyword evidence="2" id="KW-0813">Transport</keyword>
<dbReference type="Proteomes" id="UP001652503">
    <property type="component" value="Unassembled WGS sequence"/>
</dbReference>
<comment type="subcellular location">
    <subcellularLocation>
        <location evidence="1">Membrane</location>
        <topology evidence="1">Multi-pass membrane protein</topology>
    </subcellularLocation>
</comment>
<gene>
    <name evidence="10" type="ORF">OE647_19860</name>
</gene>
<keyword evidence="11" id="KW-1185">Reference proteome</keyword>
<feature type="domain" description="Potassium channel" evidence="9">
    <location>
        <begin position="31"/>
        <end position="102"/>
    </location>
</feature>